<keyword evidence="2" id="KW-0378">Hydrolase</keyword>
<dbReference type="InterPro" id="IPR011545">
    <property type="entry name" value="DEAD/DEAH_box_helicase_dom"/>
</dbReference>
<dbReference type="SUPFAM" id="SSF52540">
    <property type="entry name" value="P-loop containing nucleoside triphosphate hydrolases"/>
    <property type="match status" value="1"/>
</dbReference>
<proteinExistence type="predicted"/>
<evidence type="ECO:0000313" key="7">
    <source>
        <dbReference type="EMBL" id="RDV26736.1"/>
    </source>
</evidence>
<dbReference type="PANTHER" id="PTHR43519">
    <property type="entry name" value="ATP-DEPENDENT RNA HELICASE HRPB"/>
    <property type="match status" value="1"/>
</dbReference>
<dbReference type="OrthoDB" id="9805617at2"/>
<evidence type="ECO:0000256" key="4">
    <source>
        <dbReference type="ARBA" id="ARBA00022840"/>
    </source>
</evidence>
<dbReference type="CDD" id="cd18791">
    <property type="entry name" value="SF2_C_RHA"/>
    <property type="match status" value="1"/>
</dbReference>
<dbReference type="InterPro" id="IPR001650">
    <property type="entry name" value="Helicase_C-like"/>
</dbReference>
<evidence type="ECO:0000256" key="1">
    <source>
        <dbReference type="ARBA" id="ARBA00022741"/>
    </source>
</evidence>
<dbReference type="Pfam" id="PF00271">
    <property type="entry name" value="Helicase_C"/>
    <property type="match status" value="1"/>
</dbReference>
<dbReference type="GO" id="GO:0004386">
    <property type="term" value="F:helicase activity"/>
    <property type="evidence" value="ECO:0007669"/>
    <property type="project" value="UniProtKB-KW"/>
</dbReference>
<dbReference type="Pfam" id="PF08482">
    <property type="entry name" value="HrpB_C"/>
    <property type="match status" value="1"/>
</dbReference>
<dbReference type="RefSeq" id="WP_115592689.1">
    <property type="nucleotide sequence ID" value="NZ_QRHA01000004.1"/>
</dbReference>
<sequence>MLLPSQLPAQAIADELCRCIQQGNVILGAPPGAGKSTVLPLALLQSVPAGRIVMMQPRRVVVRNLAAFLASQLGEEVGQTVGYRIRGESKVSAATRLEIITEGVLARRIQQDPELTGVSVIIFDEFHERSIHSDFGLALALEVQEGLRDDLRLLVMSATLNVEAIRALIPDAKIITSEGRQYPVELRYTGSVQAEKLPQQLAVKALQAVEEHQGDVLVFLSGVGVIRRVQSLIEQRLSGQSQIVVLPLYGAQDKAAQQQALEPDSRCRFKIILATNIAETSLTIEGVKVVIDSGVEKVASFHPSTGLTQLNEQSISQASAIQRQGRAGRLGPGICYRFWAQEQQHRLARHAEPQILREDVTALTLEALSWGTTLEQLKILDLPSQAQRDYACQSLAEIGALEPGGSISAYGRKLAALPCHPKVAHMLYQVSSQPELAAVATLVAAVLEDSGDQKGPLLLGDYLRQLNSYSAKALLRQARRFAQALRIAGYNDDLSQVGDTELAHCLALAYPERIGYRTAPGRYKLASGKGAVMPAGEQSQEAWIVVLEGQQSGAEVTVRRIQPVDEFLLRQLFEEKFATQDRVAFNVARQQMEARRGEGFMAIELRSEPIGQVAGEIWFEAWLSHLSGLAMNDWPLDEQAWQWWYRLSLARELNLAQPQAFDEPAPWPMLASPFSRAVCTEFQRQLAKCRSLRDVETLVWAKALHQQLSWPQQHALDSLLPTHWITPTGRKCRLQYRPDGSVKLSVRLQDMFAVKQPIVLAQGQLTVVVELLSPANRPIQTTSDLGAFWNGNYAEVKKEMKGRYPKHQWDLPGL</sequence>
<comment type="caution">
    <text evidence="7">The sequence shown here is derived from an EMBL/GenBank/DDBJ whole genome shotgun (WGS) entry which is preliminary data.</text>
</comment>
<dbReference type="InterPro" id="IPR049614">
    <property type="entry name" value="HrpB_DEXH"/>
</dbReference>
<dbReference type="InterPro" id="IPR007502">
    <property type="entry name" value="Helicase-assoc_dom"/>
</dbReference>
<keyword evidence="4" id="KW-0067">ATP-binding</keyword>
<name>A0A3D8M9S8_9ALTE</name>
<dbReference type="Pfam" id="PF00270">
    <property type="entry name" value="DEAD"/>
    <property type="match status" value="1"/>
</dbReference>
<gene>
    <name evidence="7" type="primary">hrpB</name>
    <name evidence="7" type="ORF">DXV75_07045</name>
</gene>
<evidence type="ECO:0000256" key="2">
    <source>
        <dbReference type="ARBA" id="ARBA00022801"/>
    </source>
</evidence>
<dbReference type="PROSITE" id="PS51194">
    <property type="entry name" value="HELICASE_CTER"/>
    <property type="match status" value="1"/>
</dbReference>
<dbReference type="InterPro" id="IPR014001">
    <property type="entry name" value="Helicase_ATP-bd"/>
</dbReference>
<dbReference type="NCBIfam" id="TIGR01970">
    <property type="entry name" value="DEAH_box_HrpB"/>
    <property type="match status" value="1"/>
</dbReference>
<evidence type="ECO:0000259" key="6">
    <source>
        <dbReference type="PROSITE" id="PS51194"/>
    </source>
</evidence>
<dbReference type="SMART" id="SM00487">
    <property type="entry name" value="DEXDc"/>
    <property type="match status" value="1"/>
</dbReference>
<dbReference type="GO" id="GO:0003676">
    <property type="term" value="F:nucleic acid binding"/>
    <property type="evidence" value="ECO:0007669"/>
    <property type="project" value="InterPro"/>
</dbReference>
<protein>
    <submittedName>
        <fullName evidence="7">ATP-dependent helicase HrpB</fullName>
    </submittedName>
</protein>
<keyword evidence="1" id="KW-0547">Nucleotide-binding</keyword>
<keyword evidence="3 7" id="KW-0347">Helicase</keyword>
<evidence type="ECO:0000313" key="8">
    <source>
        <dbReference type="Proteomes" id="UP000256561"/>
    </source>
</evidence>
<dbReference type="AlphaFoldDB" id="A0A3D8M9S8"/>
<evidence type="ECO:0000256" key="3">
    <source>
        <dbReference type="ARBA" id="ARBA00022806"/>
    </source>
</evidence>
<dbReference type="Gene3D" id="1.20.120.1080">
    <property type="match status" value="1"/>
</dbReference>
<dbReference type="Proteomes" id="UP000256561">
    <property type="component" value="Unassembled WGS sequence"/>
</dbReference>
<feature type="domain" description="Helicase C-terminal" evidence="6">
    <location>
        <begin position="204"/>
        <end position="371"/>
    </location>
</feature>
<dbReference type="InterPro" id="IPR027417">
    <property type="entry name" value="P-loop_NTPase"/>
</dbReference>
<evidence type="ECO:0000259" key="5">
    <source>
        <dbReference type="PROSITE" id="PS51192"/>
    </source>
</evidence>
<dbReference type="InterPro" id="IPR010225">
    <property type="entry name" value="HrpB"/>
</dbReference>
<accession>A0A3D8M9S8</accession>
<dbReference type="InterPro" id="IPR013689">
    <property type="entry name" value="RNA_helicase_ATP-dep_HrpB_C"/>
</dbReference>
<dbReference type="GO" id="GO:0016787">
    <property type="term" value="F:hydrolase activity"/>
    <property type="evidence" value="ECO:0007669"/>
    <property type="project" value="UniProtKB-KW"/>
</dbReference>
<reference evidence="8" key="1">
    <citation type="submission" date="2018-08" db="EMBL/GenBank/DDBJ databases">
        <authorList>
            <person name="Zhang J."/>
            <person name="Du Z.-J."/>
        </authorList>
    </citation>
    <scope>NUCLEOTIDE SEQUENCE [LARGE SCALE GENOMIC DNA]</scope>
    <source>
        <strain evidence="8">KCTC 52655</strain>
    </source>
</reference>
<dbReference type="CDD" id="cd17990">
    <property type="entry name" value="DEXHc_HrpB"/>
    <property type="match status" value="1"/>
</dbReference>
<dbReference type="PROSITE" id="PS51192">
    <property type="entry name" value="HELICASE_ATP_BIND_1"/>
    <property type="match status" value="1"/>
</dbReference>
<feature type="domain" description="Helicase ATP-binding" evidence="5">
    <location>
        <begin position="16"/>
        <end position="178"/>
    </location>
</feature>
<dbReference type="SMART" id="SM00847">
    <property type="entry name" value="HA2"/>
    <property type="match status" value="1"/>
</dbReference>
<keyword evidence="8" id="KW-1185">Reference proteome</keyword>
<organism evidence="7 8">
    <name type="scientific">Alteromonas aestuariivivens</name>
    <dbReference type="NCBI Taxonomy" id="1938339"/>
    <lineage>
        <taxon>Bacteria</taxon>
        <taxon>Pseudomonadati</taxon>
        <taxon>Pseudomonadota</taxon>
        <taxon>Gammaproteobacteria</taxon>
        <taxon>Alteromonadales</taxon>
        <taxon>Alteromonadaceae</taxon>
        <taxon>Alteromonas/Salinimonas group</taxon>
        <taxon>Alteromonas</taxon>
    </lineage>
</organism>
<dbReference type="SMART" id="SM00490">
    <property type="entry name" value="HELICc"/>
    <property type="match status" value="1"/>
</dbReference>
<dbReference type="GO" id="GO:0005524">
    <property type="term" value="F:ATP binding"/>
    <property type="evidence" value="ECO:0007669"/>
    <property type="project" value="UniProtKB-KW"/>
</dbReference>
<dbReference type="PIRSF" id="PIRSF005496">
    <property type="entry name" value="ATP_hel_hrpB"/>
    <property type="match status" value="1"/>
</dbReference>
<dbReference type="FunFam" id="3.40.50.300:FF:002125">
    <property type="entry name" value="ATP-dependent helicase HrpB"/>
    <property type="match status" value="1"/>
</dbReference>
<dbReference type="EMBL" id="QRHA01000004">
    <property type="protein sequence ID" value="RDV26736.1"/>
    <property type="molecule type" value="Genomic_DNA"/>
</dbReference>
<dbReference type="PANTHER" id="PTHR43519:SF1">
    <property type="entry name" value="ATP-DEPENDENT RNA HELICASE HRPB"/>
    <property type="match status" value="1"/>
</dbReference>
<dbReference type="Gene3D" id="3.40.50.300">
    <property type="entry name" value="P-loop containing nucleotide triphosphate hydrolases"/>
    <property type="match status" value="2"/>
</dbReference>